<evidence type="ECO:0000256" key="3">
    <source>
        <dbReference type="ARBA" id="ARBA00022771"/>
    </source>
</evidence>
<name>A0A1X6PGX9_PORUM</name>
<evidence type="ECO:0000256" key="2">
    <source>
        <dbReference type="ARBA" id="ARBA00022723"/>
    </source>
</evidence>
<comment type="subcellular location">
    <subcellularLocation>
        <location evidence="1">Nucleus</location>
    </subcellularLocation>
</comment>
<keyword evidence="3" id="KW-0863">Zinc-finger</keyword>
<dbReference type="Proteomes" id="UP000218209">
    <property type="component" value="Unassembled WGS sequence"/>
</dbReference>
<evidence type="ECO:0000256" key="7">
    <source>
        <dbReference type="ARBA" id="ARBA00023274"/>
    </source>
</evidence>
<dbReference type="InterPro" id="IPR017340">
    <property type="entry name" value="U1_snRNP-C"/>
</dbReference>
<evidence type="ECO:0000256" key="8">
    <source>
        <dbReference type="SAM" id="MobiDB-lite"/>
    </source>
</evidence>
<keyword evidence="11" id="KW-1185">Reference proteome</keyword>
<keyword evidence="4" id="KW-0862">Zinc</keyword>
<feature type="domain" description="Matrin-type" evidence="9">
    <location>
        <begin position="6"/>
        <end position="38"/>
    </location>
</feature>
<organism evidence="10 11">
    <name type="scientific">Porphyra umbilicalis</name>
    <name type="common">Purple laver</name>
    <name type="synonym">Red alga</name>
    <dbReference type="NCBI Taxonomy" id="2786"/>
    <lineage>
        <taxon>Eukaryota</taxon>
        <taxon>Rhodophyta</taxon>
        <taxon>Bangiophyceae</taxon>
        <taxon>Bangiales</taxon>
        <taxon>Bangiaceae</taxon>
        <taxon>Porphyra</taxon>
    </lineage>
</organism>
<feature type="compositionally biased region" description="Basic residues" evidence="8">
    <location>
        <begin position="133"/>
        <end position="147"/>
    </location>
</feature>
<keyword evidence="6" id="KW-0539">Nucleus</keyword>
<dbReference type="OrthoDB" id="76567at2759"/>
<evidence type="ECO:0000256" key="1">
    <source>
        <dbReference type="ARBA" id="ARBA00004123"/>
    </source>
</evidence>
<gene>
    <name evidence="10" type="ORF">BU14_0060s0038</name>
</gene>
<dbReference type="PROSITE" id="PS50171">
    <property type="entry name" value="ZF_MATRIN"/>
    <property type="match status" value="1"/>
</dbReference>
<dbReference type="GO" id="GO:0030627">
    <property type="term" value="F:pre-mRNA 5'-splice site binding"/>
    <property type="evidence" value="ECO:0007669"/>
    <property type="project" value="InterPro"/>
</dbReference>
<dbReference type="SMART" id="SM00451">
    <property type="entry name" value="ZnF_U1"/>
    <property type="match status" value="1"/>
</dbReference>
<dbReference type="Pfam" id="PF06220">
    <property type="entry name" value="zf-U1"/>
    <property type="match status" value="1"/>
</dbReference>
<evidence type="ECO:0000259" key="9">
    <source>
        <dbReference type="PROSITE" id="PS50171"/>
    </source>
</evidence>
<sequence length="147" mass="15767">MAKKRFHCHYCDVRLSHSSESVRRQHAAGNRHKARLCDYYKRTLTADMQRRVDALVADFADRVALGLVVPSYGVSAGKGGADPAGMGRLGGVAPRMMGGGPGGAAPSVPHRDRPGCCRRACGRCRGGLGPRAASRRGRRRSACPRRA</sequence>
<evidence type="ECO:0000313" key="10">
    <source>
        <dbReference type="EMBL" id="OSX80072.1"/>
    </source>
</evidence>
<reference evidence="10 11" key="1">
    <citation type="submission" date="2017-03" db="EMBL/GenBank/DDBJ databases">
        <title>WGS assembly of Porphyra umbilicalis.</title>
        <authorList>
            <person name="Brawley S.H."/>
            <person name="Blouin N.A."/>
            <person name="Ficko-Blean E."/>
            <person name="Wheeler G.L."/>
            <person name="Lohr M."/>
            <person name="Goodson H.V."/>
            <person name="Jenkins J.W."/>
            <person name="Blaby-Haas C.E."/>
            <person name="Helliwell K.E."/>
            <person name="Chan C."/>
            <person name="Marriage T."/>
            <person name="Bhattacharya D."/>
            <person name="Klein A.S."/>
            <person name="Badis Y."/>
            <person name="Brodie J."/>
            <person name="Cao Y."/>
            <person name="Collen J."/>
            <person name="Dittami S.M."/>
            <person name="Gachon C.M."/>
            <person name="Green B.R."/>
            <person name="Karpowicz S."/>
            <person name="Kim J.W."/>
            <person name="Kudahl U."/>
            <person name="Lin S."/>
            <person name="Michel G."/>
            <person name="Mittag M."/>
            <person name="Olson B.J."/>
            <person name="Pangilinan J."/>
            <person name="Peng Y."/>
            <person name="Qiu H."/>
            <person name="Shu S."/>
            <person name="Singer J.T."/>
            <person name="Smith A.G."/>
            <person name="Sprecher B.N."/>
            <person name="Wagner V."/>
            <person name="Wang W."/>
            <person name="Wang Z.-Y."/>
            <person name="Yan J."/>
            <person name="Yarish C."/>
            <person name="Zoeuner-Riek S."/>
            <person name="Zhuang Y."/>
            <person name="Zou Y."/>
            <person name="Lindquist E.A."/>
            <person name="Grimwood J."/>
            <person name="Barry K."/>
            <person name="Rokhsar D.S."/>
            <person name="Schmutz J."/>
            <person name="Stiller J.W."/>
            <person name="Grossman A.R."/>
            <person name="Prochnik S.E."/>
        </authorList>
    </citation>
    <scope>NUCLEOTIDE SEQUENCE [LARGE SCALE GENOMIC DNA]</scope>
    <source>
        <strain evidence="10">4086291</strain>
    </source>
</reference>
<dbReference type="InterPro" id="IPR003604">
    <property type="entry name" value="Matrin/U1-like-C_Znf_C2H2"/>
</dbReference>
<dbReference type="PANTHER" id="PTHR31148">
    <property type="entry name" value="U1 SMALL NUCLEAR RIBONUCLEOPROTEIN C"/>
    <property type="match status" value="1"/>
</dbReference>
<dbReference type="InterPro" id="IPR036236">
    <property type="entry name" value="Znf_C2H2_sf"/>
</dbReference>
<dbReference type="InterPro" id="IPR000690">
    <property type="entry name" value="Matrin/U1-C_Znf_C2H2"/>
</dbReference>
<dbReference type="AlphaFoldDB" id="A0A1X6PGX9"/>
<dbReference type="PANTHER" id="PTHR31148:SF1">
    <property type="entry name" value="U1 SMALL NUCLEAR RIBONUCLEOPROTEIN C"/>
    <property type="match status" value="1"/>
</dbReference>
<dbReference type="SUPFAM" id="SSF57667">
    <property type="entry name" value="beta-beta-alpha zinc fingers"/>
    <property type="match status" value="1"/>
</dbReference>
<dbReference type="Gene3D" id="3.30.160.60">
    <property type="entry name" value="Classic Zinc Finger"/>
    <property type="match status" value="1"/>
</dbReference>
<dbReference type="InterPro" id="IPR013085">
    <property type="entry name" value="U1-CZ_Znf_C2H2"/>
</dbReference>
<keyword evidence="5" id="KW-0694">RNA-binding</keyword>
<keyword evidence="2" id="KW-0479">Metal-binding</keyword>
<dbReference type="GO" id="GO:0005685">
    <property type="term" value="C:U1 snRNP"/>
    <property type="evidence" value="ECO:0007669"/>
    <property type="project" value="InterPro"/>
</dbReference>
<dbReference type="GO" id="GO:0008270">
    <property type="term" value="F:zinc ion binding"/>
    <property type="evidence" value="ECO:0007669"/>
    <property type="project" value="UniProtKB-KW"/>
</dbReference>
<evidence type="ECO:0000256" key="6">
    <source>
        <dbReference type="ARBA" id="ARBA00023242"/>
    </source>
</evidence>
<evidence type="ECO:0000256" key="4">
    <source>
        <dbReference type="ARBA" id="ARBA00022833"/>
    </source>
</evidence>
<evidence type="ECO:0000256" key="5">
    <source>
        <dbReference type="ARBA" id="ARBA00022884"/>
    </source>
</evidence>
<evidence type="ECO:0000313" key="11">
    <source>
        <dbReference type="Proteomes" id="UP000218209"/>
    </source>
</evidence>
<accession>A0A1X6PGX9</accession>
<feature type="region of interest" description="Disordered" evidence="8">
    <location>
        <begin position="127"/>
        <end position="147"/>
    </location>
</feature>
<keyword evidence="7" id="KW-0687">Ribonucleoprotein</keyword>
<dbReference type="GO" id="GO:0000395">
    <property type="term" value="P:mRNA 5'-splice site recognition"/>
    <property type="evidence" value="ECO:0007669"/>
    <property type="project" value="InterPro"/>
</dbReference>
<proteinExistence type="predicted"/>
<dbReference type="EMBL" id="KV918781">
    <property type="protein sequence ID" value="OSX80072.1"/>
    <property type="molecule type" value="Genomic_DNA"/>
</dbReference>
<protein>
    <recommendedName>
        <fullName evidence="9">Matrin-type domain-containing protein</fullName>
    </recommendedName>
</protein>